<feature type="transmembrane region" description="Helical" evidence="3">
    <location>
        <begin position="59"/>
        <end position="77"/>
    </location>
</feature>
<comment type="similarity">
    <text evidence="1">Belongs to the ATP-dependent AMP-binding enzyme family.</text>
</comment>
<dbReference type="RefSeq" id="WP_342948090.1">
    <property type="nucleotide sequence ID" value="NZ_JAYMRV010000006.1"/>
</dbReference>
<dbReference type="Gene3D" id="3.40.50.12780">
    <property type="entry name" value="N-terminal domain of ligase-like"/>
    <property type="match status" value="1"/>
</dbReference>
<dbReference type="InterPro" id="IPR042099">
    <property type="entry name" value="ANL_N_sf"/>
</dbReference>
<evidence type="ECO:0000259" key="4">
    <source>
        <dbReference type="Pfam" id="PF00501"/>
    </source>
</evidence>
<dbReference type="InterPro" id="IPR045851">
    <property type="entry name" value="AMP-bd_C_sf"/>
</dbReference>
<dbReference type="PANTHER" id="PTHR43201:SF5">
    <property type="entry name" value="MEDIUM-CHAIN ACYL-COA LIGASE ACSF2, MITOCHONDRIAL"/>
    <property type="match status" value="1"/>
</dbReference>
<evidence type="ECO:0000256" key="2">
    <source>
        <dbReference type="ARBA" id="ARBA00022598"/>
    </source>
</evidence>
<feature type="transmembrane region" description="Helical" evidence="3">
    <location>
        <begin position="195"/>
        <end position="215"/>
    </location>
</feature>
<comment type="caution">
    <text evidence="6">The sequence shown here is derived from an EMBL/GenBank/DDBJ whole genome shotgun (WGS) entry which is preliminary data.</text>
</comment>
<keyword evidence="3" id="KW-0812">Transmembrane</keyword>
<dbReference type="InterPro" id="IPR025110">
    <property type="entry name" value="AMP-bd_C"/>
</dbReference>
<keyword evidence="7" id="KW-1185">Reference proteome</keyword>
<feature type="domain" description="AMP-dependent synthetase/ligase" evidence="4">
    <location>
        <begin position="10"/>
        <end position="361"/>
    </location>
</feature>
<sequence>MAFDLLESGNADLVALQDGERTLTRGELAIASRRAASFLYEVGIRRGDTVAVWLPDGAVWMQLFFACAQLGALMIPVSTRFRSREALHVVNTANARLLVVPQRFLDFDYAGAANEIKASSEVLRHVVKVSHFDVPAWQAFEPYPRWEGRDTDLLCTFMTSGTTGQPKLAVHTAGAIARHARNVGRFNDMRVADTVLCALPLYGVLGFVQAVAALASGAACVLLPVFKGDAAAAAIERHRVTHFFGSDAMFDMVLDAGDYSLVTWRRGAFAEYAGLGKRIMARAWEAWGVRLTGLYGMSECFAMTAIRDAEGEAAQRGLPGGTPISPEISFRIVDPVSGAPIPDRQQGELQLRGYNVMAGYLNNPTATAGAFTTDGWFRTGDLAYAEDGTFCYVNRIRDSLRLRGYLVDPAEIENFLAQHPGVAAAQVVGVHLDGEGDVAVAFVRGSTTPATEDELLAYCKEGIAAFKKPRRILTVDAFPQHDGPNGVKILKNVLREMASESLGLTQSSSV</sequence>
<dbReference type="SUPFAM" id="SSF56801">
    <property type="entry name" value="Acetyl-CoA synthetase-like"/>
    <property type="match status" value="1"/>
</dbReference>
<dbReference type="Proteomes" id="UP001489897">
    <property type="component" value="Unassembled WGS sequence"/>
</dbReference>
<evidence type="ECO:0000259" key="5">
    <source>
        <dbReference type="Pfam" id="PF13193"/>
    </source>
</evidence>
<gene>
    <name evidence="6" type="ORF">VSR73_20380</name>
</gene>
<organism evidence="6 7">
    <name type="scientific">Paraburkholderia ferrariae</name>
    <dbReference type="NCBI Taxonomy" id="386056"/>
    <lineage>
        <taxon>Bacteria</taxon>
        <taxon>Pseudomonadati</taxon>
        <taxon>Pseudomonadota</taxon>
        <taxon>Betaproteobacteria</taxon>
        <taxon>Burkholderiales</taxon>
        <taxon>Burkholderiaceae</taxon>
        <taxon>Paraburkholderia</taxon>
    </lineage>
</organism>
<evidence type="ECO:0000313" key="6">
    <source>
        <dbReference type="EMBL" id="MEM5423415.1"/>
    </source>
</evidence>
<keyword evidence="2" id="KW-0436">Ligase</keyword>
<evidence type="ECO:0000256" key="1">
    <source>
        <dbReference type="ARBA" id="ARBA00006432"/>
    </source>
</evidence>
<dbReference type="Gene3D" id="3.30.300.30">
    <property type="match status" value="1"/>
</dbReference>
<dbReference type="Pfam" id="PF13193">
    <property type="entry name" value="AMP-binding_C"/>
    <property type="match status" value="1"/>
</dbReference>
<dbReference type="Pfam" id="PF00501">
    <property type="entry name" value="AMP-binding"/>
    <property type="match status" value="1"/>
</dbReference>
<dbReference type="PANTHER" id="PTHR43201">
    <property type="entry name" value="ACYL-COA SYNTHETASE"/>
    <property type="match status" value="1"/>
</dbReference>
<accession>A0ABU9RTL6</accession>
<protein>
    <submittedName>
        <fullName evidence="6">AMP-binding protein</fullName>
    </submittedName>
</protein>
<name>A0ABU9RTL6_9BURK</name>
<keyword evidence="3" id="KW-0472">Membrane</keyword>
<dbReference type="InterPro" id="IPR000873">
    <property type="entry name" value="AMP-dep_synth/lig_dom"/>
</dbReference>
<evidence type="ECO:0000313" key="7">
    <source>
        <dbReference type="Proteomes" id="UP001489897"/>
    </source>
</evidence>
<reference evidence="6 7" key="1">
    <citation type="submission" date="2024-01" db="EMBL/GenBank/DDBJ databases">
        <title>The diversity of rhizobia nodulating Mimosa spp. in eleven states of Brazil covering several biomes is determined by host plant, location, and edaphic factors.</title>
        <authorList>
            <person name="Rouws L."/>
            <person name="Barauna A."/>
            <person name="Beukes C."/>
            <person name="De Faria S.M."/>
            <person name="Gross E."/>
            <person name="Dos Reis Junior F.B."/>
            <person name="Simon M."/>
            <person name="Maluk M."/>
            <person name="Odee D.W."/>
            <person name="Kenicer G."/>
            <person name="Young J.P.W."/>
            <person name="Reis V.M."/>
            <person name="Zilli J."/>
            <person name="James E.K."/>
        </authorList>
    </citation>
    <scope>NUCLEOTIDE SEQUENCE [LARGE SCALE GENOMIC DNA]</scope>
    <source>
        <strain evidence="6 7">JPY167</strain>
    </source>
</reference>
<proteinExistence type="inferred from homology"/>
<dbReference type="EMBL" id="JAYMRV010000006">
    <property type="protein sequence ID" value="MEM5423415.1"/>
    <property type="molecule type" value="Genomic_DNA"/>
</dbReference>
<evidence type="ECO:0000256" key="3">
    <source>
        <dbReference type="SAM" id="Phobius"/>
    </source>
</evidence>
<keyword evidence="3" id="KW-1133">Transmembrane helix</keyword>
<feature type="domain" description="AMP-binding enzyme C-terminal" evidence="5">
    <location>
        <begin position="411"/>
        <end position="480"/>
    </location>
</feature>